<sequence length="220" mass="25405">MGTEKLNKAFQAYRLNPDGDSFNDLYTLARETFLAPNRGKLAVMGHRDVNDADAIFDDVFLRISGDVDIRDFAHTMRTSLRNARIDLIRSESSRRKWIDRYLDDDSDKDESAPTLQLRSEENVECEAIFSEKKKRTNQRQLIDSLLESAKILLDPTMIAVIERIKRGETPNAIAKSLGLQRNTVDRKLRRLARGYDRNIHGDITDYMPDSVRIRREFLTA</sequence>
<dbReference type="OrthoDB" id="2667031at2"/>
<evidence type="ECO:0000313" key="2">
    <source>
        <dbReference type="Proteomes" id="UP000215596"/>
    </source>
</evidence>
<dbReference type="AlphaFoldDB" id="A0A268EGY4"/>
<proteinExistence type="predicted"/>
<comment type="caution">
    <text evidence="1">The sequence shown here is derived from an EMBL/GenBank/DDBJ whole genome shotgun (WGS) entry which is preliminary data.</text>
</comment>
<dbReference type="EMBL" id="NPBY01000079">
    <property type="protein sequence ID" value="PAD72407.1"/>
    <property type="molecule type" value="Genomic_DNA"/>
</dbReference>
<evidence type="ECO:0000313" key="1">
    <source>
        <dbReference type="EMBL" id="PAD72407.1"/>
    </source>
</evidence>
<name>A0A268EGY4_9BACL</name>
<gene>
    <name evidence="1" type="ORF">CHH67_22465</name>
</gene>
<accession>A0A268EGY4</accession>
<protein>
    <submittedName>
        <fullName evidence="1">Uncharacterized protein</fullName>
    </submittedName>
</protein>
<reference evidence="1 2" key="1">
    <citation type="submission" date="2017-07" db="EMBL/GenBank/DDBJ databases">
        <title>Isolation and whole genome analysis of endospore-forming bacteria from heroin.</title>
        <authorList>
            <person name="Kalinowski J."/>
            <person name="Ahrens B."/>
            <person name="Al-Dilaimi A."/>
            <person name="Winkler A."/>
            <person name="Wibberg D."/>
            <person name="Schleenbecker U."/>
            <person name="Ruckert C."/>
            <person name="Wolfel R."/>
            <person name="Grass G."/>
        </authorList>
    </citation>
    <scope>NUCLEOTIDE SEQUENCE [LARGE SCALE GENOMIC DNA]</scope>
    <source>
        <strain evidence="1 2">7537-G1</strain>
    </source>
</reference>
<dbReference type="Proteomes" id="UP000215596">
    <property type="component" value="Unassembled WGS sequence"/>
</dbReference>
<dbReference type="RefSeq" id="WP_095267606.1">
    <property type="nucleotide sequence ID" value="NZ_NPBY01000079.1"/>
</dbReference>
<organism evidence="1 2">
    <name type="scientific">Paenibacillus campinasensis</name>
    <dbReference type="NCBI Taxonomy" id="66347"/>
    <lineage>
        <taxon>Bacteria</taxon>
        <taxon>Bacillati</taxon>
        <taxon>Bacillota</taxon>
        <taxon>Bacilli</taxon>
        <taxon>Bacillales</taxon>
        <taxon>Paenibacillaceae</taxon>
        <taxon>Paenibacillus</taxon>
    </lineage>
</organism>